<dbReference type="InterPro" id="IPR029787">
    <property type="entry name" value="Nucleotide_cyclase"/>
</dbReference>
<dbReference type="Gene3D" id="3.30.70.270">
    <property type="match status" value="1"/>
</dbReference>
<dbReference type="PROSITE" id="PS50887">
    <property type="entry name" value="GGDEF"/>
    <property type="match status" value="1"/>
</dbReference>
<dbReference type="Pfam" id="PF08448">
    <property type="entry name" value="PAS_4"/>
    <property type="match status" value="2"/>
</dbReference>
<dbReference type="PROSITE" id="PS50112">
    <property type="entry name" value="PAS"/>
    <property type="match status" value="2"/>
</dbReference>
<evidence type="ECO:0000313" key="9">
    <source>
        <dbReference type="Proteomes" id="UP000198407"/>
    </source>
</evidence>
<accession>A0A239K0D0</accession>
<dbReference type="SUPFAM" id="SSF55073">
    <property type="entry name" value="Nucleotide cyclase"/>
    <property type="match status" value="1"/>
</dbReference>
<dbReference type="GO" id="GO:1902201">
    <property type="term" value="P:negative regulation of bacterial-type flagellum-dependent cell motility"/>
    <property type="evidence" value="ECO:0007669"/>
    <property type="project" value="TreeGrafter"/>
</dbReference>
<evidence type="ECO:0000256" key="3">
    <source>
        <dbReference type="ARBA" id="ARBA00012528"/>
    </source>
</evidence>
<dbReference type="SMART" id="SM00267">
    <property type="entry name" value="GGDEF"/>
    <property type="match status" value="1"/>
</dbReference>
<dbReference type="PANTHER" id="PTHR45138">
    <property type="entry name" value="REGULATORY COMPONENTS OF SENSORY TRANSDUCTION SYSTEM"/>
    <property type="match status" value="1"/>
</dbReference>
<dbReference type="FunFam" id="3.30.70.270:FF:000001">
    <property type="entry name" value="Diguanylate cyclase domain protein"/>
    <property type="match status" value="1"/>
</dbReference>
<evidence type="ECO:0000259" key="7">
    <source>
        <dbReference type="PROSITE" id="PS50887"/>
    </source>
</evidence>
<keyword evidence="4" id="KW-0418">Kinase</keyword>
<comment type="subcellular location">
    <subcellularLocation>
        <location evidence="2">Cell inner membrane</location>
    </subcellularLocation>
</comment>
<dbReference type="InterPro" id="IPR050469">
    <property type="entry name" value="Diguanylate_Cyclase"/>
</dbReference>
<dbReference type="EC" id="2.7.7.65" evidence="3"/>
<reference evidence="9" key="1">
    <citation type="submission" date="2017-06" db="EMBL/GenBank/DDBJ databases">
        <authorList>
            <person name="Varghese N."/>
            <person name="Submissions S."/>
        </authorList>
    </citation>
    <scope>NUCLEOTIDE SEQUENCE [LARGE SCALE GENOMIC DNA]</scope>
    <source>
        <strain evidence="9">DSM 22348</strain>
    </source>
</reference>
<dbReference type="NCBIfam" id="TIGR00229">
    <property type="entry name" value="sensory_box"/>
    <property type="match status" value="2"/>
</dbReference>
<comment type="catalytic activity">
    <reaction evidence="5">
        <text>2 GTP = 3',3'-c-di-GMP + 2 diphosphate</text>
        <dbReference type="Rhea" id="RHEA:24898"/>
        <dbReference type="ChEBI" id="CHEBI:33019"/>
        <dbReference type="ChEBI" id="CHEBI:37565"/>
        <dbReference type="ChEBI" id="CHEBI:58805"/>
        <dbReference type="EC" id="2.7.7.65"/>
    </reaction>
</comment>
<keyword evidence="9" id="KW-1185">Reference proteome</keyword>
<dbReference type="AlphaFoldDB" id="A0A239K0D0"/>
<dbReference type="Pfam" id="PF00990">
    <property type="entry name" value="GGDEF"/>
    <property type="match status" value="1"/>
</dbReference>
<proteinExistence type="predicted"/>
<dbReference type="Gene3D" id="3.30.450.20">
    <property type="entry name" value="PAS domain"/>
    <property type="match status" value="2"/>
</dbReference>
<evidence type="ECO:0000259" key="6">
    <source>
        <dbReference type="PROSITE" id="PS50112"/>
    </source>
</evidence>
<keyword evidence="4" id="KW-0808">Transferase</keyword>
<dbReference type="SMART" id="SM00091">
    <property type="entry name" value="PAS"/>
    <property type="match status" value="2"/>
</dbReference>
<evidence type="ECO:0000256" key="5">
    <source>
        <dbReference type="ARBA" id="ARBA00034247"/>
    </source>
</evidence>
<dbReference type="InterPro" id="IPR043128">
    <property type="entry name" value="Rev_trsase/Diguanyl_cyclase"/>
</dbReference>
<dbReference type="GO" id="GO:0016301">
    <property type="term" value="F:kinase activity"/>
    <property type="evidence" value="ECO:0007669"/>
    <property type="project" value="UniProtKB-KW"/>
</dbReference>
<dbReference type="EMBL" id="FZOL01000024">
    <property type="protein sequence ID" value="SNT11491.1"/>
    <property type="molecule type" value="Genomic_DNA"/>
</dbReference>
<dbReference type="SUPFAM" id="SSF55785">
    <property type="entry name" value="PYP-like sensor domain (PAS domain)"/>
    <property type="match status" value="2"/>
</dbReference>
<dbReference type="InterPro" id="IPR000014">
    <property type="entry name" value="PAS"/>
</dbReference>
<organism evidence="8 9">
    <name type="scientific">Pseudomonas japonica</name>
    <dbReference type="NCBI Taxonomy" id="256466"/>
    <lineage>
        <taxon>Bacteria</taxon>
        <taxon>Pseudomonadati</taxon>
        <taxon>Pseudomonadota</taxon>
        <taxon>Gammaproteobacteria</taxon>
        <taxon>Pseudomonadales</taxon>
        <taxon>Pseudomonadaceae</taxon>
        <taxon>Pseudomonas</taxon>
    </lineage>
</organism>
<dbReference type="Proteomes" id="UP000198407">
    <property type="component" value="Unassembled WGS sequence"/>
</dbReference>
<dbReference type="InterPro" id="IPR000160">
    <property type="entry name" value="GGDEF_dom"/>
</dbReference>
<gene>
    <name evidence="8" type="ORF">SAMN05444352_12487</name>
</gene>
<evidence type="ECO:0000256" key="4">
    <source>
        <dbReference type="ARBA" id="ARBA00022777"/>
    </source>
</evidence>
<dbReference type="RefSeq" id="WP_052419533.1">
    <property type="nucleotide sequence ID" value="NZ_FZOL01000024.1"/>
</dbReference>
<comment type="cofactor">
    <cofactor evidence="1">
        <name>Mg(2+)</name>
        <dbReference type="ChEBI" id="CHEBI:18420"/>
    </cofactor>
</comment>
<protein>
    <recommendedName>
        <fullName evidence="3">diguanylate cyclase</fullName>
        <ecNumber evidence="3">2.7.7.65</ecNumber>
    </recommendedName>
</protein>
<dbReference type="GO" id="GO:0043709">
    <property type="term" value="P:cell adhesion involved in single-species biofilm formation"/>
    <property type="evidence" value="ECO:0007669"/>
    <property type="project" value="TreeGrafter"/>
</dbReference>
<dbReference type="InterPro" id="IPR035965">
    <property type="entry name" value="PAS-like_dom_sf"/>
</dbReference>
<evidence type="ECO:0000256" key="1">
    <source>
        <dbReference type="ARBA" id="ARBA00001946"/>
    </source>
</evidence>
<feature type="domain" description="GGDEF" evidence="7">
    <location>
        <begin position="304"/>
        <end position="443"/>
    </location>
</feature>
<evidence type="ECO:0000256" key="2">
    <source>
        <dbReference type="ARBA" id="ARBA00004533"/>
    </source>
</evidence>
<dbReference type="SMART" id="SM00086">
    <property type="entry name" value="PAC"/>
    <property type="match status" value="1"/>
</dbReference>
<sequence length="450" mass="49342">MPNASDPESLPEGQEVLRLREIIAHNSDWLWEVDSQGRYTFCSEHSRQMLGYAPADVLGKTPFDFMPAEEAARVGAIFAGIVAEQRPFAGLINRNLRSDGRLVVLETSGVPVFDAQGMFTGYRGIDRDVTPAIGPLDRREVQLEALYAAASVALGLVDRQGVLVNVNHALGQLLGGDATQLVGRPLAALLPVEQLDLAYCLAELEQGGSLADRELDWRERTYLLQTSAVRDLDNQILGLTLAFSDITEQRLMRQALAESNARLAEANARLQALASEDFLTGLPNRRRFDEALLQEKARARREGRPLSLLMVDVDYFKVFNDHYGHQAGDECLRRIALLLSQSLQRPGDQVCRYGGEEFAVILPDTDAQGARSVARYLCHQVFAAHLTHVASPLQRVTLSIGSASHDPDQSDDGVPLGALLRVADLALYRAKQGGRNRLVQGGGDELVASR</sequence>
<dbReference type="InterPro" id="IPR013656">
    <property type="entry name" value="PAS_4"/>
</dbReference>
<feature type="domain" description="PAS" evidence="6">
    <location>
        <begin position="139"/>
        <end position="184"/>
    </location>
</feature>
<dbReference type="PANTHER" id="PTHR45138:SF9">
    <property type="entry name" value="DIGUANYLATE CYCLASE DGCM-RELATED"/>
    <property type="match status" value="1"/>
</dbReference>
<dbReference type="GO" id="GO:0005886">
    <property type="term" value="C:plasma membrane"/>
    <property type="evidence" value="ECO:0007669"/>
    <property type="project" value="UniProtKB-SubCell"/>
</dbReference>
<dbReference type="STRING" id="1215104.GCA_000730585_00963"/>
<dbReference type="OrthoDB" id="5800589at2"/>
<name>A0A239K0D0_9PSED</name>
<dbReference type="GO" id="GO:0052621">
    <property type="term" value="F:diguanylate cyclase activity"/>
    <property type="evidence" value="ECO:0007669"/>
    <property type="project" value="UniProtKB-EC"/>
</dbReference>
<dbReference type="CDD" id="cd00130">
    <property type="entry name" value="PAS"/>
    <property type="match status" value="2"/>
</dbReference>
<dbReference type="InterPro" id="IPR001610">
    <property type="entry name" value="PAC"/>
</dbReference>
<dbReference type="NCBIfam" id="TIGR00254">
    <property type="entry name" value="GGDEF"/>
    <property type="match status" value="1"/>
</dbReference>
<dbReference type="CDD" id="cd01949">
    <property type="entry name" value="GGDEF"/>
    <property type="match status" value="1"/>
</dbReference>
<feature type="domain" description="PAS" evidence="6">
    <location>
        <begin position="15"/>
        <end position="85"/>
    </location>
</feature>
<evidence type="ECO:0000313" key="8">
    <source>
        <dbReference type="EMBL" id="SNT11491.1"/>
    </source>
</evidence>